<keyword evidence="4" id="KW-0804">Transcription</keyword>
<dbReference type="STRING" id="1891671.SAMN06295885_2096"/>
<dbReference type="GO" id="GO:0016987">
    <property type="term" value="F:sigma factor activity"/>
    <property type="evidence" value="ECO:0007669"/>
    <property type="project" value="UniProtKB-KW"/>
</dbReference>
<evidence type="ECO:0000256" key="3">
    <source>
        <dbReference type="ARBA" id="ARBA00023082"/>
    </source>
</evidence>
<dbReference type="InterPro" id="IPR013324">
    <property type="entry name" value="RNA_pol_sigma_r3/r4-like"/>
</dbReference>
<feature type="domain" description="RNA polymerase sigma factor 70 region 4 type 2" evidence="6">
    <location>
        <begin position="123"/>
        <end position="175"/>
    </location>
</feature>
<protein>
    <submittedName>
        <fullName evidence="7">RNA polymerase sigma-70 factor, ECF subfamily</fullName>
    </submittedName>
</protein>
<dbReference type="Proteomes" id="UP000193711">
    <property type="component" value="Unassembled WGS sequence"/>
</dbReference>
<dbReference type="InterPro" id="IPR039425">
    <property type="entry name" value="RNA_pol_sigma-70-like"/>
</dbReference>
<evidence type="ECO:0000256" key="4">
    <source>
        <dbReference type="ARBA" id="ARBA00023163"/>
    </source>
</evidence>
<dbReference type="OrthoDB" id="5243766at2"/>
<gene>
    <name evidence="7" type="ORF">SAMN06295885_2096</name>
</gene>
<evidence type="ECO:0000256" key="2">
    <source>
        <dbReference type="ARBA" id="ARBA00023015"/>
    </source>
</evidence>
<dbReference type="EMBL" id="FXBM01000002">
    <property type="protein sequence ID" value="SMH42909.1"/>
    <property type="molecule type" value="Genomic_DNA"/>
</dbReference>
<keyword evidence="3" id="KW-0731">Sigma factor</keyword>
<evidence type="ECO:0000256" key="1">
    <source>
        <dbReference type="ARBA" id="ARBA00010641"/>
    </source>
</evidence>
<keyword evidence="8" id="KW-1185">Reference proteome</keyword>
<evidence type="ECO:0000259" key="6">
    <source>
        <dbReference type="Pfam" id="PF08281"/>
    </source>
</evidence>
<name>A0A1X7NXH3_9MICO</name>
<evidence type="ECO:0000313" key="7">
    <source>
        <dbReference type="EMBL" id="SMH42909.1"/>
    </source>
</evidence>
<evidence type="ECO:0000259" key="5">
    <source>
        <dbReference type="Pfam" id="PF04542"/>
    </source>
</evidence>
<dbReference type="Gene3D" id="1.10.10.10">
    <property type="entry name" value="Winged helix-like DNA-binding domain superfamily/Winged helix DNA-binding domain"/>
    <property type="match status" value="1"/>
</dbReference>
<dbReference type="Gene3D" id="1.10.1740.10">
    <property type="match status" value="1"/>
</dbReference>
<organism evidence="7 8">
    <name type="scientific">Rathayibacter oskolensis</name>
    <dbReference type="NCBI Taxonomy" id="1891671"/>
    <lineage>
        <taxon>Bacteria</taxon>
        <taxon>Bacillati</taxon>
        <taxon>Actinomycetota</taxon>
        <taxon>Actinomycetes</taxon>
        <taxon>Micrococcales</taxon>
        <taxon>Microbacteriaceae</taxon>
        <taxon>Rathayibacter</taxon>
    </lineage>
</organism>
<reference evidence="8" key="1">
    <citation type="submission" date="2017-04" db="EMBL/GenBank/DDBJ databases">
        <authorList>
            <person name="Varghese N."/>
            <person name="Submissions S."/>
        </authorList>
    </citation>
    <scope>NUCLEOTIDE SEQUENCE [LARGE SCALE GENOMIC DNA]</scope>
    <source>
        <strain evidence="8">VKM Ac-2121</strain>
    </source>
</reference>
<comment type="similarity">
    <text evidence="1">Belongs to the sigma-70 factor family. ECF subfamily.</text>
</comment>
<accession>A0A1X7NXH3</accession>
<feature type="domain" description="RNA polymerase sigma-70 region 2" evidence="5">
    <location>
        <begin position="27"/>
        <end position="93"/>
    </location>
</feature>
<sequence length="182" mass="20533">MREETTESDVALLDDMAGGSREAFSTLYRRHASAVYRYAVARLRSEDDAEDVLQTVFFAFWKKRATTHFVGASALPWLLVATRLECNNVLRAAIRRGERDRPSLYVDAGFSTERLAEARLVLEDVARAVSRLPELDQQIFRLCLVEDLTYAAAAAELDVQVGSVRNRLSRLRRLLGSRLEVG</sequence>
<dbReference type="AlphaFoldDB" id="A0A1X7NXH3"/>
<dbReference type="PANTHER" id="PTHR43133:SF25">
    <property type="entry name" value="RNA POLYMERASE SIGMA FACTOR RFAY-RELATED"/>
    <property type="match status" value="1"/>
</dbReference>
<dbReference type="InterPro" id="IPR036388">
    <property type="entry name" value="WH-like_DNA-bd_sf"/>
</dbReference>
<dbReference type="InterPro" id="IPR014284">
    <property type="entry name" value="RNA_pol_sigma-70_dom"/>
</dbReference>
<keyword evidence="2" id="KW-0805">Transcription regulation</keyword>
<dbReference type="PANTHER" id="PTHR43133">
    <property type="entry name" value="RNA POLYMERASE ECF-TYPE SIGMA FACTO"/>
    <property type="match status" value="1"/>
</dbReference>
<dbReference type="Pfam" id="PF08281">
    <property type="entry name" value="Sigma70_r4_2"/>
    <property type="match status" value="1"/>
</dbReference>
<dbReference type="GO" id="GO:0006352">
    <property type="term" value="P:DNA-templated transcription initiation"/>
    <property type="evidence" value="ECO:0007669"/>
    <property type="project" value="InterPro"/>
</dbReference>
<evidence type="ECO:0000313" key="8">
    <source>
        <dbReference type="Proteomes" id="UP000193711"/>
    </source>
</evidence>
<proteinExistence type="inferred from homology"/>
<dbReference type="InterPro" id="IPR007627">
    <property type="entry name" value="RNA_pol_sigma70_r2"/>
</dbReference>
<dbReference type="Pfam" id="PF04542">
    <property type="entry name" value="Sigma70_r2"/>
    <property type="match status" value="1"/>
</dbReference>
<dbReference type="NCBIfam" id="TIGR02937">
    <property type="entry name" value="sigma70-ECF"/>
    <property type="match status" value="1"/>
</dbReference>
<dbReference type="GO" id="GO:0003677">
    <property type="term" value="F:DNA binding"/>
    <property type="evidence" value="ECO:0007669"/>
    <property type="project" value="InterPro"/>
</dbReference>
<dbReference type="SUPFAM" id="SSF88659">
    <property type="entry name" value="Sigma3 and sigma4 domains of RNA polymerase sigma factors"/>
    <property type="match status" value="1"/>
</dbReference>
<dbReference type="InterPro" id="IPR013325">
    <property type="entry name" value="RNA_pol_sigma_r2"/>
</dbReference>
<dbReference type="SUPFAM" id="SSF88946">
    <property type="entry name" value="Sigma2 domain of RNA polymerase sigma factors"/>
    <property type="match status" value="1"/>
</dbReference>
<dbReference type="InterPro" id="IPR013249">
    <property type="entry name" value="RNA_pol_sigma70_r4_t2"/>
</dbReference>